<feature type="domain" description="Serine aminopeptidase S33" evidence="1">
    <location>
        <begin position="38"/>
        <end position="293"/>
    </location>
</feature>
<dbReference type="SUPFAM" id="SSF53474">
    <property type="entry name" value="alpha/beta-Hydrolases"/>
    <property type="match status" value="1"/>
</dbReference>
<dbReference type="EMBL" id="JAAVJH010000014">
    <property type="protein sequence ID" value="NJR80219.1"/>
    <property type="molecule type" value="Genomic_DNA"/>
</dbReference>
<evidence type="ECO:0000313" key="3">
    <source>
        <dbReference type="Proteomes" id="UP000732399"/>
    </source>
</evidence>
<reference evidence="2 3" key="1">
    <citation type="submission" date="2020-03" db="EMBL/GenBank/DDBJ databases">
        <authorList>
            <person name="Wang L."/>
            <person name="He N."/>
            <person name="Li Y."/>
            <person name="Fang Y."/>
            <person name="Zhang F."/>
        </authorList>
    </citation>
    <scope>NUCLEOTIDE SEQUENCE [LARGE SCALE GENOMIC DNA]</scope>
    <source>
        <strain evidence="2 3">36D10-4-7</strain>
    </source>
</reference>
<dbReference type="PANTHER" id="PTHR11614">
    <property type="entry name" value="PHOSPHOLIPASE-RELATED"/>
    <property type="match status" value="1"/>
</dbReference>
<accession>A0ABX1CQK6</accession>
<name>A0ABX1CQK6_9SPHN</name>
<evidence type="ECO:0000259" key="1">
    <source>
        <dbReference type="Pfam" id="PF12146"/>
    </source>
</evidence>
<dbReference type="Proteomes" id="UP000732399">
    <property type="component" value="Unassembled WGS sequence"/>
</dbReference>
<protein>
    <submittedName>
        <fullName evidence="2">Alpha/beta hydrolase</fullName>
    </submittedName>
</protein>
<dbReference type="GO" id="GO:0016787">
    <property type="term" value="F:hydrolase activity"/>
    <property type="evidence" value="ECO:0007669"/>
    <property type="project" value="UniProtKB-KW"/>
</dbReference>
<dbReference type="Gene3D" id="3.40.50.1820">
    <property type="entry name" value="alpha/beta hydrolase"/>
    <property type="match status" value="1"/>
</dbReference>
<dbReference type="InterPro" id="IPR051044">
    <property type="entry name" value="MAG_DAG_Lipase"/>
</dbReference>
<proteinExistence type="predicted"/>
<organism evidence="2 3">
    <name type="scientific">Sphingomonas corticis</name>
    <dbReference type="NCBI Taxonomy" id="2722791"/>
    <lineage>
        <taxon>Bacteria</taxon>
        <taxon>Pseudomonadati</taxon>
        <taxon>Pseudomonadota</taxon>
        <taxon>Alphaproteobacteria</taxon>
        <taxon>Sphingomonadales</taxon>
        <taxon>Sphingomonadaceae</taxon>
        <taxon>Sphingomonas</taxon>
    </lineage>
</organism>
<dbReference type="InterPro" id="IPR029058">
    <property type="entry name" value="AB_hydrolase_fold"/>
</dbReference>
<keyword evidence="3" id="KW-1185">Reference proteome</keyword>
<gene>
    <name evidence="2" type="ORF">HBH26_16685</name>
</gene>
<sequence>MTNPLPDPRRSYPADATIDVWRAADGWALRRFDRPAASPRGAILFLGGRADVFEKYLEALDHWHRAGWSVTSFDWRGQGGSGRLSPDPRVGHVADFRPLLDDLAAFHDAWAAAHPGPRVVIGHSMGGFLTLRALVERRIAPDAAVLVAPMLGLRSPIGAGLGERLARFLRDRGDPARAAWRERADAGARARRQRRLTADLTRFDDEDWWYARDPAIRLGPPSWAWLAHAFSATAALRGDPRLATVETPVLMLVADRDRLVDPRAAALVAARLPAARLVRFGADCAHEILREADPVRSRALGAIDAFLVGAAG</sequence>
<comment type="caution">
    <text evidence="2">The sequence shown here is derived from an EMBL/GenBank/DDBJ whole genome shotgun (WGS) entry which is preliminary data.</text>
</comment>
<dbReference type="Pfam" id="PF12146">
    <property type="entry name" value="Hydrolase_4"/>
    <property type="match status" value="1"/>
</dbReference>
<evidence type="ECO:0000313" key="2">
    <source>
        <dbReference type="EMBL" id="NJR80219.1"/>
    </source>
</evidence>
<dbReference type="InterPro" id="IPR022742">
    <property type="entry name" value="Hydrolase_4"/>
</dbReference>
<keyword evidence="2" id="KW-0378">Hydrolase</keyword>
<dbReference type="RefSeq" id="WP_168135772.1">
    <property type="nucleotide sequence ID" value="NZ_JAAVJH010000014.1"/>
</dbReference>